<dbReference type="RefSeq" id="XP_005822110.1">
    <property type="nucleotide sequence ID" value="XM_005822053.1"/>
</dbReference>
<proteinExistence type="predicted"/>
<evidence type="ECO:0000313" key="3">
    <source>
        <dbReference type="Proteomes" id="UP000011087"/>
    </source>
</evidence>
<reference evidence="3" key="2">
    <citation type="submission" date="2012-11" db="EMBL/GenBank/DDBJ databases">
        <authorList>
            <person name="Kuo A."/>
            <person name="Curtis B.A."/>
            <person name="Tanifuji G."/>
            <person name="Burki F."/>
            <person name="Gruber A."/>
            <person name="Irimia M."/>
            <person name="Maruyama S."/>
            <person name="Arias M.C."/>
            <person name="Ball S.G."/>
            <person name="Gile G.H."/>
            <person name="Hirakawa Y."/>
            <person name="Hopkins J.F."/>
            <person name="Rensing S.A."/>
            <person name="Schmutz J."/>
            <person name="Symeonidi A."/>
            <person name="Elias M."/>
            <person name="Eveleigh R.J."/>
            <person name="Herman E.K."/>
            <person name="Klute M.J."/>
            <person name="Nakayama T."/>
            <person name="Obornik M."/>
            <person name="Reyes-Prieto A."/>
            <person name="Armbrust E.V."/>
            <person name="Aves S.J."/>
            <person name="Beiko R.G."/>
            <person name="Coutinho P."/>
            <person name="Dacks J.B."/>
            <person name="Durnford D.G."/>
            <person name="Fast N.M."/>
            <person name="Green B.R."/>
            <person name="Grisdale C."/>
            <person name="Hempe F."/>
            <person name="Henrissat B."/>
            <person name="Hoppner M.P."/>
            <person name="Ishida K.-I."/>
            <person name="Kim E."/>
            <person name="Koreny L."/>
            <person name="Kroth P.G."/>
            <person name="Liu Y."/>
            <person name="Malik S.-B."/>
            <person name="Maier U.G."/>
            <person name="McRose D."/>
            <person name="Mock T."/>
            <person name="Neilson J.A."/>
            <person name="Onodera N.T."/>
            <person name="Poole A.M."/>
            <person name="Pritham E.J."/>
            <person name="Richards T.A."/>
            <person name="Rocap G."/>
            <person name="Roy S.W."/>
            <person name="Sarai C."/>
            <person name="Schaack S."/>
            <person name="Shirato S."/>
            <person name="Slamovits C.H."/>
            <person name="Spencer D.F."/>
            <person name="Suzuki S."/>
            <person name="Worden A.Z."/>
            <person name="Zauner S."/>
            <person name="Barry K."/>
            <person name="Bell C."/>
            <person name="Bharti A.K."/>
            <person name="Crow J.A."/>
            <person name="Grimwood J."/>
            <person name="Kramer R."/>
            <person name="Lindquist E."/>
            <person name="Lucas S."/>
            <person name="Salamov A."/>
            <person name="McFadden G.I."/>
            <person name="Lane C.E."/>
            <person name="Keeling P.J."/>
            <person name="Gray M.W."/>
            <person name="Grigoriev I.V."/>
            <person name="Archibald J.M."/>
        </authorList>
    </citation>
    <scope>NUCLEOTIDE SEQUENCE</scope>
    <source>
        <strain evidence="3">CCMP2712</strain>
    </source>
</reference>
<dbReference type="EMBL" id="JH993096">
    <property type="protein sequence ID" value="EKX35130.1"/>
    <property type="molecule type" value="Genomic_DNA"/>
</dbReference>
<gene>
    <name evidence="1" type="ORF">GUITHDRAFT_155570</name>
</gene>
<organism evidence="1">
    <name type="scientific">Guillardia theta (strain CCMP2712)</name>
    <name type="common">Cryptophyte</name>
    <dbReference type="NCBI Taxonomy" id="905079"/>
    <lineage>
        <taxon>Eukaryota</taxon>
        <taxon>Cryptophyceae</taxon>
        <taxon>Pyrenomonadales</taxon>
        <taxon>Geminigeraceae</taxon>
        <taxon>Guillardia</taxon>
    </lineage>
</organism>
<dbReference type="AlphaFoldDB" id="L1IH23"/>
<evidence type="ECO:0000313" key="2">
    <source>
        <dbReference type="EnsemblProtists" id="EKX35130"/>
    </source>
</evidence>
<dbReference type="GeneID" id="17291895"/>
<dbReference type="KEGG" id="gtt:GUITHDRAFT_155570"/>
<dbReference type="PaxDb" id="55529-EKX35130"/>
<sequence length="95" mass="11220">MAFVKLLRRYQYRFIGCVEWNAYFILGQELTSKHLARLFPEANVESCFYEDSATLETDRRRKNLALQVPWVEVELEAGRDPLTWKDIKQHLSGGR</sequence>
<accession>L1IH23</accession>
<name>L1IH23_GUITC</name>
<keyword evidence="3" id="KW-1185">Reference proteome</keyword>
<reference evidence="2" key="3">
    <citation type="submission" date="2015-06" db="UniProtKB">
        <authorList>
            <consortium name="EnsemblProtists"/>
        </authorList>
    </citation>
    <scope>IDENTIFICATION</scope>
</reference>
<reference evidence="1 3" key="1">
    <citation type="journal article" date="2012" name="Nature">
        <title>Algal genomes reveal evolutionary mosaicism and the fate of nucleomorphs.</title>
        <authorList>
            <consortium name="DOE Joint Genome Institute"/>
            <person name="Curtis B.A."/>
            <person name="Tanifuji G."/>
            <person name="Burki F."/>
            <person name="Gruber A."/>
            <person name="Irimia M."/>
            <person name="Maruyama S."/>
            <person name="Arias M.C."/>
            <person name="Ball S.G."/>
            <person name="Gile G.H."/>
            <person name="Hirakawa Y."/>
            <person name="Hopkins J.F."/>
            <person name="Kuo A."/>
            <person name="Rensing S.A."/>
            <person name="Schmutz J."/>
            <person name="Symeonidi A."/>
            <person name="Elias M."/>
            <person name="Eveleigh R.J."/>
            <person name="Herman E.K."/>
            <person name="Klute M.J."/>
            <person name="Nakayama T."/>
            <person name="Obornik M."/>
            <person name="Reyes-Prieto A."/>
            <person name="Armbrust E.V."/>
            <person name="Aves S.J."/>
            <person name="Beiko R.G."/>
            <person name="Coutinho P."/>
            <person name="Dacks J.B."/>
            <person name="Durnford D.G."/>
            <person name="Fast N.M."/>
            <person name="Green B.R."/>
            <person name="Grisdale C.J."/>
            <person name="Hempel F."/>
            <person name="Henrissat B."/>
            <person name="Hoppner M.P."/>
            <person name="Ishida K."/>
            <person name="Kim E."/>
            <person name="Koreny L."/>
            <person name="Kroth P.G."/>
            <person name="Liu Y."/>
            <person name="Malik S.B."/>
            <person name="Maier U.G."/>
            <person name="McRose D."/>
            <person name="Mock T."/>
            <person name="Neilson J.A."/>
            <person name="Onodera N.T."/>
            <person name="Poole A.M."/>
            <person name="Pritham E.J."/>
            <person name="Richards T.A."/>
            <person name="Rocap G."/>
            <person name="Roy S.W."/>
            <person name="Sarai C."/>
            <person name="Schaack S."/>
            <person name="Shirato S."/>
            <person name="Slamovits C.H."/>
            <person name="Spencer D.F."/>
            <person name="Suzuki S."/>
            <person name="Worden A.Z."/>
            <person name="Zauner S."/>
            <person name="Barry K."/>
            <person name="Bell C."/>
            <person name="Bharti A.K."/>
            <person name="Crow J.A."/>
            <person name="Grimwood J."/>
            <person name="Kramer R."/>
            <person name="Lindquist E."/>
            <person name="Lucas S."/>
            <person name="Salamov A."/>
            <person name="McFadden G.I."/>
            <person name="Lane C.E."/>
            <person name="Keeling P.J."/>
            <person name="Gray M.W."/>
            <person name="Grigoriev I.V."/>
            <person name="Archibald J.M."/>
        </authorList>
    </citation>
    <scope>NUCLEOTIDE SEQUENCE</scope>
    <source>
        <strain evidence="1 3">CCMP2712</strain>
    </source>
</reference>
<protein>
    <submittedName>
        <fullName evidence="1 2">Uncharacterized protein</fullName>
    </submittedName>
</protein>
<dbReference type="EnsemblProtists" id="EKX35130">
    <property type="protein sequence ID" value="EKX35130"/>
    <property type="gene ID" value="GUITHDRAFT_155570"/>
</dbReference>
<dbReference type="Proteomes" id="UP000011087">
    <property type="component" value="Unassembled WGS sequence"/>
</dbReference>
<evidence type="ECO:0000313" key="1">
    <source>
        <dbReference type="EMBL" id="EKX35130.1"/>
    </source>
</evidence>
<dbReference type="HOGENOM" id="CLU_2377227_0_0_1"/>